<sequence>MDEAQLQAFLSGPVPDDSQCREVAEEDLDPSQCGQEISHGLPPGRTYCGAPKAEGFILCRYHLFDALYSGYPVEDLRE</sequence>
<evidence type="ECO:0000313" key="1">
    <source>
        <dbReference type="EMBL" id="RNL84212.1"/>
    </source>
</evidence>
<keyword evidence="2" id="KW-1185">Reference proteome</keyword>
<dbReference type="Proteomes" id="UP000269198">
    <property type="component" value="Unassembled WGS sequence"/>
</dbReference>
<dbReference type="RefSeq" id="WP_123201706.1">
    <property type="nucleotide sequence ID" value="NZ_RJMB01000012.1"/>
</dbReference>
<accession>A0A3N0E8P5</accession>
<dbReference type="AlphaFoldDB" id="A0A3N0E8P5"/>
<protein>
    <recommendedName>
        <fullName evidence="3">GcrA cell cycle regulator</fullName>
    </recommendedName>
</protein>
<proteinExistence type="predicted"/>
<reference evidence="1 2" key="1">
    <citation type="submission" date="2018-11" db="EMBL/GenBank/DDBJ databases">
        <title>The genome draft of YIM 96095.</title>
        <authorList>
            <person name="Tang S.-K."/>
            <person name="Chunyu W.-X."/>
            <person name="Feng Y.-Z."/>
        </authorList>
    </citation>
    <scope>NUCLEOTIDE SEQUENCE [LARGE SCALE GENOMIC DNA]</scope>
    <source>
        <strain evidence="1 2">YIM 96095</strain>
    </source>
</reference>
<name>A0A3N0E8P5_9ACTN</name>
<organism evidence="1 2">
    <name type="scientific">Halostreptopolyspora alba</name>
    <dbReference type="NCBI Taxonomy" id="2487137"/>
    <lineage>
        <taxon>Bacteria</taxon>
        <taxon>Bacillati</taxon>
        <taxon>Actinomycetota</taxon>
        <taxon>Actinomycetes</taxon>
        <taxon>Streptosporangiales</taxon>
        <taxon>Nocardiopsidaceae</taxon>
        <taxon>Halostreptopolyspora</taxon>
    </lineage>
</organism>
<dbReference type="OrthoDB" id="9870095at2"/>
<evidence type="ECO:0008006" key="3">
    <source>
        <dbReference type="Google" id="ProtNLM"/>
    </source>
</evidence>
<dbReference type="EMBL" id="RJMB01000012">
    <property type="protein sequence ID" value="RNL84212.1"/>
    <property type="molecule type" value="Genomic_DNA"/>
</dbReference>
<evidence type="ECO:0000313" key="2">
    <source>
        <dbReference type="Proteomes" id="UP000269198"/>
    </source>
</evidence>
<comment type="caution">
    <text evidence="1">The sequence shown here is derived from an EMBL/GenBank/DDBJ whole genome shotgun (WGS) entry which is preliminary data.</text>
</comment>
<gene>
    <name evidence="1" type="ORF">EFW17_13395</name>
</gene>